<sequence>MASNVTGAGNTFNLPNFAGDLFTATPTQTPFLSMIGGLSGGMKTENDEFPTGQLYELPEAKQPAISEDASQTAPEATAVAREQKTNVTQIFHESITITYAKLANRGKLSGLNTAGQTANPTSELDFQIAQRLKKIARDVEYTFLNGTFNKASSSSEVNKTRGMFELCSTGTTIAAGNSAISIDLLKQLYKAMADAGALFGNMVLMCGSDQKQRITALYEKQLGYNTPAARNVAGMNITEIETDFFKMGVAYNPHVPNDRILIADVAACAPVFQDVPNKGTLFLEDLAKTGAAEKKQIYGEIGLDHGPSFLHGSITGLDYTGRE</sequence>
<dbReference type="AlphaFoldDB" id="A0A9D1THJ8"/>
<dbReference type="InterPro" id="IPR035198">
    <property type="entry name" value="SU10_MCP"/>
</dbReference>
<dbReference type="EMBL" id="DXIE01000007">
    <property type="protein sequence ID" value="HIV61396.1"/>
    <property type="molecule type" value="Genomic_DNA"/>
</dbReference>
<evidence type="ECO:0000313" key="2">
    <source>
        <dbReference type="Proteomes" id="UP000886808"/>
    </source>
</evidence>
<proteinExistence type="predicted"/>
<protein>
    <submittedName>
        <fullName evidence="1">DUF5309 domain-containing protein</fullName>
    </submittedName>
</protein>
<reference evidence="1" key="1">
    <citation type="journal article" date="2021" name="PeerJ">
        <title>Extensive microbial diversity within the chicken gut microbiome revealed by metagenomics and culture.</title>
        <authorList>
            <person name="Gilroy R."/>
            <person name="Ravi A."/>
            <person name="Getino M."/>
            <person name="Pursley I."/>
            <person name="Horton D.L."/>
            <person name="Alikhan N.F."/>
            <person name="Baker D."/>
            <person name="Gharbi K."/>
            <person name="Hall N."/>
            <person name="Watson M."/>
            <person name="Adriaenssens E.M."/>
            <person name="Foster-Nyarko E."/>
            <person name="Jarju S."/>
            <person name="Secka A."/>
            <person name="Antonio M."/>
            <person name="Oren A."/>
            <person name="Chaudhuri R.R."/>
            <person name="La Ragione R."/>
            <person name="Hildebrand F."/>
            <person name="Pallen M.J."/>
        </authorList>
    </citation>
    <scope>NUCLEOTIDE SEQUENCE</scope>
    <source>
        <strain evidence="1">CHK193-4272</strain>
    </source>
</reference>
<name>A0A9D1THJ8_9FIRM</name>
<evidence type="ECO:0000313" key="1">
    <source>
        <dbReference type="EMBL" id="HIV61396.1"/>
    </source>
</evidence>
<gene>
    <name evidence="1" type="ORF">H9746_00875</name>
</gene>
<dbReference type="Proteomes" id="UP000886808">
    <property type="component" value="Unassembled WGS sequence"/>
</dbReference>
<reference evidence="1" key="2">
    <citation type="submission" date="2021-04" db="EMBL/GenBank/DDBJ databases">
        <authorList>
            <person name="Gilroy R."/>
        </authorList>
    </citation>
    <scope>NUCLEOTIDE SEQUENCE</scope>
    <source>
        <strain evidence="1">CHK193-4272</strain>
    </source>
</reference>
<comment type="caution">
    <text evidence="1">The sequence shown here is derived from an EMBL/GenBank/DDBJ whole genome shotgun (WGS) entry which is preliminary data.</text>
</comment>
<accession>A0A9D1THJ8</accession>
<organism evidence="1 2">
    <name type="scientific">Candidatus Butyricicoccus avistercoris</name>
    <dbReference type="NCBI Taxonomy" id="2838518"/>
    <lineage>
        <taxon>Bacteria</taxon>
        <taxon>Bacillati</taxon>
        <taxon>Bacillota</taxon>
        <taxon>Clostridia</taxon>
        <taxon>Eubacteriales</taxon>
        <taxon>Butyricicoccaceae</taxon>
        <taxon>Butyricicoccus</taxon>
    </lineage>
</organism>
<dbReference type="Pfam" id="PF17236">
    <property type="entry name" value="SU10_MCP"/>
    <property type="match status" value="1"/>
</dbReference>